<proteinExistence type="predicted"/>
<name>A0AC61MSV0_9FIRM</name>
<evidence type="ECO:0000313" key="1">
    <source>
        <dbReference type="EMBL" id="QQK08735.1"/>
    </source>
</evidence>
<accession>A0AC61MSV0</accession>
<gene>
    <name evidence="1" type="ORF">JFY71_04125</name>
</gene>
<dbReference type="Proteomes" id="UP000595814">
    <property type="component" value="Chromosome"/>
</dbReference>
<protein>
    <submittedName>
        <fullName evidence="1">SIS domain-containing protein</fullName>
    </submittedName>
</protein>
<evidence type="ECO:0000313" key="2">
    <source>
        <dbReference type="Proteomes" id="UP000595814"/>
    </source>
</evidence>
<sequence>MKELLKFNKEEYLDGAKLIIDSQSIAEKKAEEIYKEGFENIFFVAVGGSLAPMMAIADMAKQFTTMPIFIEQANELLYRGNKNLTKESLVITMSKSGDTKETVEISKYCSKKNIRVVSFTRDEKTLLAQKF</sequence>
<reference evidence="1 2" key="1">
    <citation type="journal article" date="2022" name="Int. J. Syst. Evol. Microbiol.">
        <title>Miniphocaeibacter halophilus sp. nov., an ammonium-tolerant acetate-producing bacterium isolated from a biogas system.</title>
        <authorList>
            <person name="Schnurer A."/>
            <person name="Singh A."/>
            <person name="Bi S."/>
            <person name="Qiao W."/>
            <person name="Westerholm M."/>
        </authorList>
    </citation>
    <scope>NUCLEOTIDE SEQUENCE [LARGE SCALE GENOMIC DNA]</scope>
    <source>
        <strain evidence="1 2">AMB_01</strain>
    </source>
</reference>
<organism evidence="1 2">
    <name type="scientific">Miniphocaeibacter halophilus</name>
    <dbReference type="NCBI Taxonomy" id="2931922"/>
    <lineage>
        <taxon>Bacteria</taxon>
        <taxon>Bacillati</taxon>
        <taxon>Bacillota</taxon>
        <taxon>Tissierellia</taxon>
        <taxon>Tissierellales</taxon>
        <taxon>Peptoniphilaceae</taxon>
        <taxon>Miniphocaeibacter</taxon>
    </lineage>
</organism>
<keyword evidence="2" id="KW-1185">Reference proteome</keyword>
<dbReference type="EMBL" id="CP066744">
    <property type="protein sequence ID" value="QQK08735.1"/>
    <property type="molecule type" value="Genomic_DNA"/>
</dbReference>